<name>A0ABW2XCC4_9ACTN</name>
<evidence type="ECO:0000256" key="1">
    <source>
        <dbReference type="SAM" id="MobiDB-lite"/>
    </source>
</evidence>
<feature type="transmembrane region" description="Helical" evidence="2">
    <location>
        <begin position="6"/>
        <end position="24"/>
    </location>
</feature>
<keyword evidence="2" id="KW-1133">Transmembrane helix</keyword>
<evidence type="ECO:0000313" key="4">
    <source>
        <dbReference type="Proteomes" id="UP001597063"/>
    </source>
</evidence>
<comment type="caution">
    <text evidence="3">The sequence shown here is derived from an EMBL/GenBank/DDBJ whole genome shotgun (WGS) entry which is preliminary data.</text>
</comment>
<evidence type="ECO:0000256" key="2">
    <source>
        <dbReference type="SAM" id="Phobius"/>
    </source>
</evidence>
<organism evidence="3 4">
    <name type="scientific">Actinomadura fibrosa</name>
    <dbReference type="NCBI Taxonomy" id="111802"/>
    <lineage>
        <taxon>Bacteria</taxon>
        <taxon>Bacillati</taxon>
        <taxon>Actinomycetota</taxon>
        <taxon>Actinomycetes</taxon>
        <taxon>Streptosporangiales</taxon>
        <taxon>Thermomonosporaceae</taxon>
        <taxon>Actinomadura</taxon>
    </lineage>
</organism>
<evidence type="ECO:0000313" key="3">
    <source>
        <dbReference type="EMBL" id="MFD0683740.1"/>
    </source>
</evidence>
<keyword evidence="2" id="KW-0472">Membrane</keyword>
<accession>A0ABW2XCC4</accession>
<reference evidence="4" key="1">
    <citation type="journal article" date="2019" name="Int. J. Syst. Evol. Microbiol.">
        <title>The Global Catalogue of Microorganisms (GCM) 10K type strain sequencing project: providing services to taxonomists for standard genome sequencing and annotation.</title>
        <authorList>
            <consortium name="The Broad Institute Genomics Platform"/>
            <consortium name="The Broad Institute Genome Sequencing Center for Infectious Disease"/>
            <person name="Wu L."/>
            <person name="Ma J."/>
        </authorList>
    </citation>
    <scope>NUCLEOTIDE SEQUENCE [LARGE SCALE GENOMIC DNA]</scope>
    <source>
        <strain evidence="4">JCM 9371</strain>
    </source>
</reference>
<proteinExistence type="predicted"/>
<sequence>MLSGAEWFYAAAFITAPVAIRYAFTCVRDIAITFMALRDAPSAERPNIIRALAAYAGAMHRRPDPASVQLAIPTDPPLSGQAARTDDAEISPP</sequence>
<keyword evidence="2" id="KW-0812">Transmembrane</keyword>
<protein>
    <submittedName>
        <fullName evidence="3">Uncharacterized protein</fullName>
    </submittedName>
</protein>
<dbReference type="EMBL" id="JBHTGP010000003">
    <property type="protein sequence ID" value="MFD0683740.1"/>
    <property type="molecule type" value="Genomic_DNA"/>
</dbReference>
<dbReference type="Proteomes" id="UP001597063">
    <property type="component" value="Unassembled WGS sequence"/>
</dbReference>
<keyword evidence="4" id="KW-1185">Reference proteome</keyword>
<feature type="region of interest" description="Disordered" evidence="1">
    <location>
        <begin position="66"/>
        <end position="93"/>
    </location>
</feature>
<gene>
    <name evidence="3" type="ORF">ACFQZM_04465</name>
</gene>
<dbReference type="RefSeq" id="WP_131754758.1">
    <property type="nucleotide sequence ID" value="NZ_CAACUY010000001.1"/>
</dbReference>